<dbReference type="InterPro" id="IPR014189">
    <property type="entry name" value="Quinone_OxRdtase_PIG3"/>
</dbReference>
<keyword evidence="1" id="KW-0521">NADP</keyword>
<dbReference type="SUPFAM" id="SSF51735">
    <property type="entry name" value="NAD(P)-binding Rossmann-fold domains"/>
    <property type="match status" value="1"/>
</dbReference>
<dbReference type="GO" id="GO:0016651">
    <property type="term" value="F:oxidoreductase activity, acting on NAD(P)H"/>
    <property type="evidence" value="ECO:0007669"/>
    <property type="project" value="TreeGrafter"/>
</dbReference>
<evidence type="ECO:0000256" key="1">
    <source>
        <dbReference type="ARBA" id="ARBA00022857"/>
    </source>
</evidence>
<dbReference type="RefSeq" id="XP_025351993.1">
    <property type="nucleotide sequence ID" value="XM_025499990.1"/>
</dbReference>
<dbReference type="OrthoDB" id="203908at2759"/>
<dbReference type="AlphaFoldDB" id="A0A316V5B3"/>
<dbReference type="PANTHER" id="PTHR48106:SF18">
    <property type="entry name" value="QUINONE OXIDOREDUCTASE PIG3"/>
    <property type="match status" value="1"/>
</dbReference>
<dbReference type="SUPFAM" id="SSF50129">
    <property type="entry name" value="GroES-like"/>
    <property type="match status" value="1"/>
</dbReference>
<keyword evidence="5" id="KW-1185">Reference proteome</keyword>
<dbReference type="InterPro" id="IPR011032">
    <property type="entry name" value="GroES-like_sf"/>
</dbReference>
<dbReference type="Gene3D" id="3.40.50.720">
    <property type="entry name" value="NAD(P)-binding Rossmann-like Domain"/>
    <property type="match status" value="1"/>
</dbReference>
<dbReference type="CDD" id="cd05276">
    <property type="entry name" value="p53_inducible_oxidoreductase"/>
    <property type="match status" value="1"/>
</dbReference>
<dbReference type="EMBL" id="KZ819607">
    <property type="protein sequence ID" value="PWN31691.1"/>
    <property type="molecule type" value="Genomic_DNA"/>
</dbReference>
<feature type="domain" description="Enoyl reductase (ER)" evidence="3">
    <location>
        <begin position="33"/>
        <end position="360"/>
    </location>
</feature>
<reference evidence="4 5" key="1">
    <citation type="journal article" date="2018" name="Mol. Biol. Evol.">
        <title>Broad Genomic Sampling Reveals a Smut Pathogenic Ancestry of the Fungal Clade Ustilaginomycotina.</title>
        <authorList>
            <person name="Kijpornyongpan T."/>
            <person name="Mondo S.J."/>
            <person name="Barry K."/>
            <person name="Sandor L."/>
            <person name="Lee J."/>
            <person name="Lipzen A."/>
            <person name="Pangilinan J."/>
            <person name="LaButti K."/>
            <person name="Hainaut M."/>
            <person name="Henrissat B."/>
            <person name="Grigoriev I.V."/>
            <person name="Spatafora J.W."/>
            <person name="Aime M.C."/>
        </authorList>
    </citation>
    <scope>NUCLEOTIDE SEQUENCE [LARGE SCALE GENOMIC DNA]</scope>
    <source>
        <strain evidence="4 5">MCA 3882</strain>
    </source>
</reference>
<sequence length="363" mass="39171">MQARMKFECADQIVSKMSVPKTMRAIQIKDGKGPSSSLFIDENVNVPVLVDKAEKILVKVKAFGLNRMDILQREGKYPLPPGASTILGVEFSGIVADAGAQADFKVGDEVFGLATGGAYAEFIAVPSKMVLHKPKELSWEQSAAIPENFLTAFQALTRLSNLEKGQDAMIHAGASGVGLAAIQIARAIGAKDVYVTAGSKEKCDFCKSVGATEGINYKACDWQTELAKLTKEQGVDVIMDFIGAPYFAPNLASLKRDGRLVMQGGMGGTKVKEVDVGAIIFKRLKIEGSTLRSRSLDYQSSLVQDFVKFGGLDMIVKGVKSENKGDQGHHLAIHKVFSWKDIKAAHDEMEANKNTGKIVVTVD</sequence>
<dbReference type="InterPro" id="IPR013149">
    <property type="entry name" value="ADH-like_C"/>
</dbReference>
<keyword evidence="2" id="KW-0560">Oxidoreductase</keyword>
<proteinExistence type="predicted"/>
<dbReference type="SMART" id="SM00829">
    <property type="entry name" value="PKS_ER"/>
    <property type="match status" value="1"/>
</dbReference>
<dbReference type="Proteomes" id="UP000245771">
    <property type="component" value="Unassembled WGS sequence"/>
</dbReference>
<dbReference type="GO" id="GO:0070402">
    <property type="term" value="F:NADPH binding"/>
    <property type="evidence" value="ECO:0007669"/>
    <property type="project" value="TreeGrafter"/>
</dbReference>
<name>A0A316V5B3_9BASI</name>
<dbReference type="PANTHER" id="PTHR48106">
    <property type="entry name" value="QUINONE OXIDOREDUCTASE PIG3-RELATED"/>
    <property type="match status" value="1"/>
</dbReference>
<dbReference type="Gene3D" id="3.90.180.10">
    <property type="entry name" value="Medium-chain alcohol dehydrogenases, catalytic domain"/>
    <property type="match status" value="1"/>
</dbReference>
<organism evidence="4 5">
    <name type="scientific">Meira miltonrushii</name>
    <dbReference type="NCBI Taxonomy" id="1280837"/>
    <lineage>
        <taxon>Eukaryota</taxon>
        <taxon>Fungi</taxon>
        <taxon>Dikarya</taxon>
        <taxon>Basidiomycota</taxon>
        <taxon>Ustilaginomycotina</taxon>
        <taxon>Exobasidiomycetes</taxon>
        <taxon>Exobasidiales</taxon>
        <taxon>Brachybasidiaceae</taxon>
        <taxon>Meira</taxon>
    </lineage>
</organism>
<dbReference type="NCBIfam" id="TIGR02824">
    <property type="entry name" value="quinone_pig3"/>
    <property type="match status" value="1"/>
</dbReference>
<evidence type="ECO:0000313" key="4">
    <source>
        <dbReference type="EMBL" id="PWN31691.1"/>
    </source>
</evidence>
<gene>
    <name evidence="4" type="ORF">FA14DRAFT_166006</name>
</gene>
<evidence type="ECO:0000259" key="3">
    <source>
        <dbReference type="SMART" id="SM00829"/>
    </source>
</evidence>
<dbReference type="InterPro" id="IPR013154">
    <property type="entry name" value="ADH-like_N"/>
</dbReference>
<dbReference type="InParanoid" id="A0A316V5B3"/>
<protein>
    <submittedName>
        <fullName evidence="4">Quinone oxidoreductase putative</fullName>
    </submittedName>
</protein>
<accession>A0A316V5B3</accession>
<evidence type="ECO:0000313" key="5">
    <source>
        <dbReference type="Proteomes" id="UP000245771"/>
    </source>
</evidence>
<dbReference type="STRING" id="1280837.A0A316V5B3"/>
<dbReference type="Pfam" id="PF00107">
    <property type="entry name" value="ADH_zinc_N"/>
    <property type="match status" value="1"/>
</dbReference>
<dbReference type="Pfam" id="PF08240">
    <property type="entry name" value="ADH_N"/>
    <property type="match status" value="1"/>
</dbReference>
<evidence type="ECO:0000256" key="2">
    <source>
        <dbReference type="ARBA" id="ARBA00023002"/>
    </source>
</evidence>
<dbReference type="GeneID" id="37021771"/>
<dbReference type="InterPro" id="IPR036291">
    <property type="entry name" value="NAD(P)-bd_dom_sf"/>
</dbReference>
<dbReference type="InterPro" id="IPR020843">
    <property type="entry name" value="ER"/>
</dbReference>